<dbReference type="AlphaFoldDB" id="A0A371FR55"/>
<organism evidence="3 4">
    <name type="scientific">Mucuna pruriens</name>
    <name type="common">Velvet bean</name>
    <name type="synonym">Dolichos pruriens</name>
    <dbReference type="NCBI Taxonomy" id="157652"/>
    <lineage>
        <taxon>Eukaryota</taxon>
        <taxon>Viridiplantae</taxon>
        <taxon>Streptophyta</taxon>
        <taxon>Embryophyta</taxon>
        <taxon>Tracheophyta</taxon>
        <taxon>Spermatophyta</taxon>
        <taxon>Magnoliopsida</taxon>
        <taxon>eudicotyledons</taxon>
        <taxon>Gunneridae</taxon>
        <taxon>Pentapetalae</taxon>
        <taxon>rosids</taxon>
        <taxon>fabids</taxon>
        <taxon>Fabales</taxon>
        <taxon>Fabaceae</taxon>
        <taxon>Papilionoideae</taxon>
        <taxon>50 kb inversion clade</taxon>
        <taxon>NPAAA clade</taxon>
        <taxon>indigoferoid/millettioid clade</taxon>
        <taxon>Phaseoleae</taxon>
        <taxon>Mucuna</taxon>
    </lineage>
</organism>
<keyword evidence="4" id="KW-1185">Reference proteome</keyword>
<evidence type="ECO:0000256" key="1">
    <source>
        <dbReference type="SAM" id="Phobius"/>
    </source>
</evidence>
<keyword evidence="1" id="KW-0472">Membrane</keyword>
<feature type="transmembrane region" description="Helical" evidence="1">
    <location>
        <begin position="143"/>
        <end position="164"/>
    </location>
</feature>
<proteinExistence type="predicted"/>
<evidence type="ECO:0000313" key="4">
    <source>
        <dbReference type="Proteomes" id="UP000257109"/>
    </source>
</evidence>
<keyword evidence="1" id="KW-1133">Transmembrane helix</keyword>
<evidence type="ECO:0000313" key="3">
    <source>
        <dbReference type="EMBL" id="RDX80742.1"/>
    </source>
</evidence>
<name>A0A371FR55_MUCPR</name>
<sequence length="425" mass="47785">MYHVPPKVFGCVCFVHDVSLSRNKLSTRAIKCVFLGYSRLQKGYKCYSSFTKRHYLSADVTFFEETMFFSTKDDFDSIQQALPILYLRPKRWVLQYVKIHLIHILYPQLTPHRILLHSHLPMILTLVDSLLSERNPGGTPEWLGNFVIAAFIASLLSLTLGYLLSYVHLSGAKKAITLATLVLFSLSLAIVLSGVIPPFSEDTARAVNVVHVVDATGKHDEGQNPISYVSFFSNTPGNLDKEIEQINEGLVCGKDKTVDFVTFSVKYGCWTYNDTANGWSEMDIPTMNVVDDAKGNGRITQVSINTKASIRWALAINTEEIEDFEFKDARNSEELISVDKKSSVGGWHIIQFSGGKSASTLFDLTLYWRSDSTYKSDSPLLKLRTDVDRLTPITERVLKKLPRWCSLFGKSTSPLTLAFLTNLPE</sequence>
<dbReference type="InterPro" id="IPR057670">
    <property type="entry name" value="SH3_retrovirus"/>
</dbReference>
<feature type="non-terminal residue" evidence="3">
    <location>
        <position position="1"/>
    </location>
</feature>
<feature type="domain" description="Retroviral polymerase SH3-like" evidence="2">
    <location>
        <begin position="11"/>
        <end position="73"/>
    </location>
</feature>
<dbReference type="STRING" id="157652.A0A371FR55"/>
<dbReference type="Proteomes" id="UP000257109">
    <property type="component" value="Unassembled WGS sequence"/>
</dbReference>
<dbReference type="EMBL" id="QJKJ01008124">
    <property type="protein sequence ID" value="RDX80742.1"/>
    <property type="molecule type" value="Genomic_DNA"/>
</dbReference>
<comment type="caution">
    <text evidence="3">The sequence shown here is derived from an EMBL/GenBank/DDBJ whole genome shotgun (WGS) entry which is preliminary data.</text>
</comment>
<dbReference type="Pfam" id="PF25597">
    <property type="entry name" value="SH3_retrovirus"/>
    <property type="match status" value="1"/>
</dbReference>
<keyword evidence="1" id="KW-0812">Transmembrane</keyword>
<evidence type="ECO:0000259" key="2">
    <source>
        <dbReference type="Pfam" id="PF25597"/>
    </source>
</evidence>
<feature type="transmembrane region" description="Helical" evidence="1">
    <location>
        <begin position="176"/>
        <end position="196"/>
    </location>
</feature>
<accession>A0A371FR55</accession>
<reference evidence="3" key="1">
    <citation type="submission" date="2018-05" db="EMBL/GenBank/DDBJ databases">
        <title>Draft genome of Mucuna pruriens seed.</title>
        <authorList>
            <person name="Nnadi N.E."/>
            <person name="Vos R."/>
            <person name="Hasami M.H."/>
            <person name="Devisetty U.K."/>
            <person name="Aguiy J.C."/>
        </authorList>
    </citation>
    <scope>NUCLEOTIDE SEQUENCE [LARGE SCALE GENOMIC DNA]</scope>
    <source>
        <strain evidence="3">JCA_2017</strain>
    </source>
</reference>
<gene>
    <name evidence="3" type="ORF">CR513_38674</name>
</gene>
<protein>
    <recommendedName>
        <fullName evidence="2">Retroviral polymerase SH3-like domain-containing protein</fullName>
    </recommendedName>
</protein>
<dbReference type="OrthoDB" id="1578600at2759"/>